<feature type="compositionally biased region" description="Pro residues" evidence="1">
    <location>
        <begin position="1481"/>
        <end position="1495"/>
    </location>
</feature>
<feature type="compositionally biased region" description="Low complexity" evidence="1">
    <location>
        <begin position="812"/>
        <end position="846"/>
    </location>
</feature>
<comment type="caution">
    <text evidence="2">The sequence shown here is derived from an EMBL/GenBank/DDBJ whole genome shotgun (WGS) entry which is preliminary data.</text>
</comment>
<organism evidence="2 3">
    <name type="scientific">Sorangium atrum</name>
    <dbReference type="NCBI Taxonomy" id="2995308"/>
    <lineage>
        <taxon>Bacteria</taxon>
        <taxon>Pseudomonadati</taxon>
        <taxon>Myxococcota</taxon>
        <taxon>Polyangia</taxon>
        <taxon>Polyangiales</taxon>
        <taxon>Polyangiaceae</taxon>
        <taxon>Sorangium</taxon>
    </lineage>
</organism>
<gene>
    <name evidence="2" type="ORF">POL72_42115</name>
</gene>
<feature type="compositionally biased region" description="Basic and acidic residues" evidence="1">
    <location>
        <begin position="559"/>
        <end position="570"/>
    </location>
</feature>
<protein>
    <submittedName>
        <fullName evidence="2">Uncharacterized protein</fullName>
    </submittedName>
</protein>
<feature type="region of interest" description="Disordered" evidence="1">
    <location>
        <begin position="812"/>
        <end position="853"/>
    </location>
</feature>
<feature type="region of interest" description="Disordered" evidence="1">
    <location>
        <begin position="979"/>
        <end position="1000"/>
    </location>
</feature>
<dbReference type="Proteomes" id="UP001217485">
    <property type="component" value="Unassembled WGS sequence"/>
</dbReference>
<reference evidence="2 3" key="1">
    <citation type="submission" date="2023-01" db="EMBL/GenBank/DDBJ databases">
        <title>Minimal conservation of predation-associated metabolite biosynthetic gene clusters underscores biosynthetic potential of Myxococcota including descriptions for ten novel species: Archangium lansinium sp. nov., Myxococcus landrumus sp. nov., Nannocystis bai.</title>
        <authorList>
            <person name="Ahearne A."/>
            <person name="Stevens C."/>
            <person name="Dowd S."/>
        </authorList>
    </citation>
    <scope>NUCLEOTIDE SEQUENCE [LARGE SCALE GENOMIC DNA]</scope>
    <source>
        <strain evidence="2 3">WIWO2</strain>
    </source>
</reference>
<feature type="region of interest" description="Disordered" evidence="1">
    <location>
        <begin position="542"/>
        <end position="570"/>
    </location>
</feature>
<name>A0ABT5CD76_9BACT</name>
<dbReference type="RefSeq" id="WP_272102519.1">
    <property type="nucleotide sequence ID" value="NZ_JAQNDK010000005.1"/>
</dbReference>
<feature type="compositionally biased region" description="Basic and acidic residues" evidence="1">
    <location>
        <begin position="1803"/>
        <end position="1819"/>
    </location>
</feature>
<feature type="region of interest" description="Disordered" evidence="1">
    <location>
        <begin position="1796"/>
        <end position="1828"/>
    </location>
</feature>
<accession>A0ABT5CD76</accession>
<proteinExistence type="predicted"/>
<dbReference type="EMBL" id="JAQNDK010000005">
    <property type="protein sequence ID" value="MDC0684394.1"/>
    <property type="molecule type" value="Genomic_DNA"/>
</dbReference>
<feature type="region of interest" description="Disordered" evidence="1">
    <location>
        <begin position="907"/>
        <end position="926"/>
    </location>
</feature>
<sequence>MDLDAFPGAAARRPLLAAALVLALGVVHGVPGAREAAAAEPLAWVAPNSARVVPWSTGPQQGTLAPDEARATPVAADPTEPVALAAGQLLLVPVEPGDRLELRGDVAGIGLGSGVGSAPDVITWMPLPPLRAGARDVAVPTWSSARFVVVRAAAARGAGSTPVAVRVAARESAPLAWYRLDEDVAAWLGGRAPAPATAPGEAGALLRWVDAARAALAAPAAAGAPSARLDPAAVRVDAAAVRVDAAAVRVDAAAARLDPAAAAWLTARYLEESLLLRPLVEPYFAARDVEPRGGRESPDLPAVERATPWRSLSAGARLELRAPGADVLRIALRARAYGTTRVVVRAGGAVVRELVVRTGSRLADAVRWSEPRWIRVPLPVDARAVTVDVVEGEVAVAASGYQQRAGVAELLAPQRERAALLDRAARRDLAGGGDRAPVHAEAPRLLAAADRAFAPAAAKAALDLAARPAVPPPLRALVLAESVRWAPSSGAAFARAAQAYTAAQASAGAQGDAAAQGRAAAGATSLQRAILARLAAAHAEPGAADAPWSGPAGPGVGAPRDRGGGRAHPDDIAAVSALGAAMSPPRDGRRPAGAPLAERYALGHGDVESAAPLARTAWAREAPWDALDIPDGVAAWSSIAQPRDALPPAGGGTSARAAADGFCEVDAQSGLRWTVLDAERAQIDVEAPPGAHARVLLRSASNQVVPESSVLIDGTPAAVHGGAGLTSVVAVAPGARTFQRPAGAPPALARIPRSGRAPCASLREIVQWAWVDGAATFALPDPERATVARVVIAPPAVMGEAALASGAHGAAASAPGAQGAAAPAPGAAASVPGAHGAAAMAPGAQGPSPPADGPARVLRVRAGAAVHEAWVRAGATGSIEVPVPAGARELRVETDAPALLRASVRLHPAGPGAPRAVTPVRPPDGAPVDGTLEQIRGATRALRAAPSPAHAALHAQRAAALDALGFPALAALDRPAEEDPWGAAHLPGASTAGAPPSTVFSLPPGSPVAVPLGLPARVPPLPLPDDRAPLAAARGASANGDPRRGVALLAGPAGDSSGADALLLGLLAERSSEVQLAADAFTRIGLAHRSAAALSRAANLATDVASAAPTPDRRLTLRALVLAELAVQEAAREASAGQQSAAPAASGNAAQGLAFAPPAGTTPGASSPPVQLPPAALARLAPVTGWAVPPRADATAGTATLEIRARADRDLPLRVRVRRALVDAPEASLLITDGARAEFRLDRAAPGAIVLDGVCRALDREETPCVFSIALDGEPVACSAAPAPTADRCVVQVPRGSHRIEARPPADRSVLGWIRATAAGAAQPFSGRVLSTWNDIDPARPLELAFVGPTVVRIRARAAYECASPRARAAPTDGGDPACHPEVAAATPSGQLRFSVAPLDGAGGEADGGAVEEGSLALDASEDRAARRLGVTREPFFWLGGEVESRVAVLPEGPHVLRVASPGGRALLRVELAVARGAPRPRVPPPAPPPAPAPLAPADELLRPAPPVGEDPDPGPLSVGGYARLVDSELTEEDFRLPVRFLELGLDVHRELIERRAWIAAAGFGRLRDGPESFGAEARFDLSSSGWVPGGSLSGRVVFQPDASDAMGARASATAFWSIPLGELTLSPWAGFTWLAVDESLRGFTGADKDVYTSYGAKHDTQASLGARLRYRPFVDALVTAGTSLRLSPVPSALDRIDATLDLDLLPGRGLWPWIQLGWLASYRPVNEARDEAFLRDAFTAGLTFWSWLARGHRVSLGAEGTFLFDVPSPAETSPRVSGLAFLRYDYTARRGLRDFPTASTPFRERQEEGSGRIERARPAVEPSWEEP</sequence>
<evidence type="ECO:0000313" key="2">
    <source>
        <dbReference type="EMBL" id="MDC0684394.1"/>
    </source>
</evidence>
<evidence type="ECO:0000313" key="3">
    <source>
        <dbReference type="Proteomes" id="UP001217485"/>
    </source>
</evidence>
<keyword evidence="3" id="KW-1185">Reference proteome</keyword>
<evidence type="ECO:0000256" key="1">
    <source>
        <dbReference type="SAM" id="MobiDB-lite"/>
    </source>
</evidence>
<feature type="region of interest" description="Disordered" evidence="1">
    <location>
        <begin position="1478"/>
        <end position="1520"/>
    </location>
</feature>
<feature type="region of interest" description="Disordered" evidence="1">
    <location>
        <begin position="1152"/>
        <end position="1171"/>
    </location>
</feature>